<comment type="caution">
    <text evidence="1">The sequence shown here is derived from an EMBL/GenBank/DDBJ whole genome shotgun (WGS) entry which is preliminary data.</text>
</comment>
<reference evidence="1 2" key="1">
    <citation type="submission" date="2016-10" db="EMBL/GenBank/DDBJ databases">
        <title>Genome sequence of the ascomycete fungus Penicillium subrubescens.</title>
        <authorList>
            <person name="De Vries R.P."/>
            <person name="Peng M."/>
            <person name="Dilokpimol A."/>
            <person name="Hilden K."/>
            <person name="Makela M.R."/>
            <person name="Grigoriev I."/>
            <person name="Riley R."/>
            <person name="Granchi Z."/>
        </authorList>
    </citation>
    <scope>NUCLEOTIDE SEQUENCE [LARGE SCALE GENOMIC DNA]</scope>
    <source>
        <strain evidence="1 2">CBS 132785</strain>
    </source>
</reference>
<dbReference type="Proteomes" id="UP000186955">
    <property type="component" value="Unassembled WGS sequence"/>
</dbReference>
<dbReference type="AlphaFoldDB" id="A0A1Q5UI09"/>
<proteinExistence type="predicted"/>
<organism evidence="1 2">
    <name type="scientific">Penicillium subrubescens</name>
    <dbReference type="NCBI Taxonomy" id="1316194"/>
    <lineage>
        <taxon>Eukaryota</taxon>
        <taxon>Fungi</taxon>
        <taxon>Dikarya</taxon>
        <taxon>Ascomycota</taxon>
        <taxon>Pezizomycotina</taxon>
        <taxon>Eurotiomycetes</taxon>
        <taxon>Eurotiomycetidae</taxon>
        <taxon>Eurotiales</taxon>
        <taxon>Aspergillaceae</taxon>
        <taxon>Penicillium</taxon>
    </lineage>
</organism>
<evidence type="ECO:0000313" key="2">
    <source>
        <dbReference type="Proteomes" id="UP000186955"/>
    </source>
</evidence>
<accession>A0A1Q5UI09</accession>
<gene>
    <name evidence="1" type="ORF">PENSUB_2285</name>
</gene>
<keyword evidence="2" id="KW-1185">Reference proteome</keyword>
<dbReference type="EMBL" id="MNBE01000245">
    <property type="protein sequence ID" value="OKP12125.1"/>
    <property type="molecule type" value="Genomic_DNA"/>
</dbReference>
<protein>
    <submittedName>
        <fullName evidence="1">Uncharacterized protein</fullName>
    </submittedName>
</protein>
<sequence>MEEELNFVGTEDGGGCSRIVSTVERLRRSGQLNLGGIGLIGSLDLPGLNWRIHTE</sequence>
<name>A0A1Q5UI09_9EURO</name>
<evidence type="ECO:0000313" key="1">
    <source>
        <dbReference type="EMBL" id="OKP12125.1"/>
    </source>
</evidence>